<feature type="compositionally biased region" description="Pro residues" evidence="1">
    <location>
        <begin position="32"/>
        <end position="46"/>
    </location>
</feature>
<comment type="caution">
    <text evidence="2">The sequence shown here is derived from an EMBL/GenBank/DDBJ whole genome shotgun (WGS) entry which is preliminary data.</text>
</comment>
<evidence type="ECO:0000313" key="3">
    <source>
        <dbReference type="Proteomes" id="UP000485058"/>
    </source>
</evidence>
<gene>
    <name evidence="2" type="ORF">HaLaN_05231</name>
</gene>
<dbReference type="AlphaFoldDB" id="A0A699YT64"/>
<evidence type="ECO:0000256" key="1">
    <source>
        <dbReference type="SAM" id="MobiDB-lite"/>
    </source>
</evidence>
<proteinExistence type="predicted"/>
<dbReference type="EMBL" id="BLLF01000279">
    <property type="protein sequence ID" value="GFH09994.1"/>
    <property type="molecule type" value="Genomic_DNA"/>
</dbReference>
<feature type="region of interest" description="Disordered" evidence="1">
    <location>
        <begin position="14"/>
        <end position="61"/>
    </location>
</feature>
<sequence length="61" mass="6824">VREDRVLSWELLEGLPPVRKPPPKAQVARRAAPPPLRTPRPRPPLNPQRTNPSPRCAVCTS</sequence>
<dbReference type="Proteomes" id="UP000485058">
    <property type="component" value="Unassembled WGS sequence"/>
</dbReference>
<feature type="non-terminal residue" evidence="2">
    <location>
        <position position="1"/>
    </location>
</feature>
<keyword evidence="3" id="KW-1185">Reference proteome</keyword>
<protein>
    <submittedName>
        <fullName evidence="2">Uncharacterized protein</fullName>
    </submittedName>
</protein>
<name>A0A699YT64_HAELA</name>
<organism evidence="2 3">
    <name type="scientific">Haematococcus lacustris</name>
    <name type="common">Green alga</name>
    <name type="synonym">Haematococcus pluvialis</name>
    <dbReference type="NCBI Taxonomy" id="44745"/>
    <lineage>
        <taxon>Eukaryota</taxon>
        <taxon>Viridiplantae</taxon>
        <taxon>Chlorophyta</taxon>
        <taxon>core chlorophytes</taxon>
        <taxon>Chlorophyceae</taxon>
        <taxon>CS clade</taxon>
        <taxon>Chlamydomonadales</taxon>
        <taxon>Haematococcaceae</taxon>
        <taxon>Haematococcus</taxon>
    </lineage>
</organism>
<evidence type="ECO:0000313" key="2">
    <source>
        <dbReference type="EMBL" id="GFH09994.1"/>
    </source>
</evidence>
<accession>A0A699YT64</accession>
<reference evidence="2 3" key="1">
    <citation type="submission" date="2020-02" db="EMBL/GenBank/DDBJ databases">
        <title>Draft genome sequence of Haematococcus lacustris strain NIES-144.</title>
        <authorList>
            <person name="Morimoto D."/>
            <person name="Nakagawa S."/>
            <person name="Yoshida T."/>
            <person name="Sawayama S."/>
        </authorList>
    </citation>
    <scope>NUCLEOTIDE SEQUENCE [LARGE SCALE GENOMIC DNA]</scope>
    <source>
        <strain evidence="2 3">NIES-144</strain>
    </source>
</reference>